<protein>
    <submittedName>
        <fullName evidence="1">Uncharacterized protein</fullName>
    </submittedName>
</protein>
<accession>A0A166LDD3</accession>
<dbReference type="AlphaFoldDB" id="A0A166LDD3"/>
<evidence type="ECO:0000313" key="1">
    <source>
        <dbReference type="EMBL" id="KZP22836.1"/>
    </source>
</evidence>
<keyword evidence="2" id="KW-1185">Reference proteome</keyword>
<dbReference type="EMBL" id="KV417537">
    <property type="protein sequence ID" value="KZP22836.1"/>
    <property type="molecule type" value="Genomic_DNA"/>
</dbReference>
<proteinExistence type="predicted"/>
<name>A0A166LDD3_9AGAM</name>
<sequence>MPDLEQYKQDEITDISKKQLEDLGLIDLEFITTVVNKPAGWRYVYPLSPPSP</sequence>
<organism evidence="1 2">
    <name type="scientific">Athelia psychrophila</name>
    <dbReference type="NCBI Taxonomy" id="1759441"/>
    <lineage>
        <taxon>Eukaryota</taxon>
        <taxon>Fungi</taxon>
        <taxon>Dikarya</taxon>
        <taxon>Basidiomycota</taxon>
        <taxon>Agaricomycotina</taxon>
        <taxon>Agaricomycetes</taxon>
        <taxon>Agaricomycetidae</taxon>
        <taxon>Atheliales</taxon>
        <taxon>Atheliaceae</taxon>
        <taxon>Athelia</taxon>
    </lineage>
</organism>
<reference evidence="1 2" key="1">
    <citation type="journal article" date="2016" name="Mol. Biol. Evol.">
        <title>Comparative Genomics of Early-Diverging Mushroom-Forming Fungi Provides Insights into the Origins of Lignocellulose Decay Capabilities.</title>
        <authorList>
            <person name="Nagy L.G."/>
            <person name="Riley R."/>
            <person name="Tritt A."/>
            <person name="Adam C."/>
            <person name="Daum C."/>
            <person name="Floudas D."/>
            <person name="Sun H."/>
            <person name="Yadav J.S."/>
            <person name="Pangilinan J."/>
            <person name="Larsson K.H."/>
            <person name="Matsuura K."/>
            <person name="Barry K."/>
            <person name="Labutti K."/>
            <person name="Kuo R."/>
            <person name="Ohm R.A."/>
            <person name="Bhattacharya S.S."/>
            <person name="Shirouzu T."/>
            <person name="Yoshinaga Y."/>
            <person name="Martin F.M."/>
            <person name="Grigoriev I.V."/>
            <person name="Hibbett D.S."/>
        </authorList>
    </citation>
    <scope>NUCLEOTIDE SEQUENCE [LARGE SCALE GENOMIC DNA]</scope>
    <source>
        <strain evidence="1 2">CBS 109695</strain>
    </source>
</reference>
<evidence type="ECO:0000313" key="2">
    <source>
        <dbReference type="Proteomes" id="UP000076532"/>
    </source>
</evidence>
<dbReference type="Proteomes" id="UP000076532">
    <property type="component" value="Unassembled WGS sequence"/>
</dbReference>
<gene>
    <name evidence="1" type="ORF">FIBSPDRAFT_952649</name>
</gene>